<dbReference type="EMBL" id="BPVZ01000005">
    <property type="protein sequence ID" value="GKU91718.1"/>
    <property type="molecule type" value="Genomic_DNA"/>
</dbReference>
<proteinExistence type="predicted"/>
<comment type="caution">
    <text evidence="1">The sequence shown here is derived from an EMBL/GenBank/DDBJ whole genome shotgun (WGS) entry which is preliminary data.</text>
</comment>
<name>A0AAV5HSC0_9ROSI</name>
<dbReference type="PANTHER" id="PTHR37263">
    <property type="entry name" value="EXPRESSED PROTEIN"/>
    <property type="match status" value="1"/>
</dbReference>
<organism evidence="1 2">
    <name type="scientific">Rubroshorea leprosula</name>
    <dbReference type="NCBI Taxonomy" id="152421"/>
    <lineage>
        <taxon>Eukaryota</taxon>
        <taxon>Viridiplantae</taxon>
        <taxon>Streptophyta</taxon>
        <taxon>Embryophyta</taxon>
        <taxon>Tracheophyta</taxon>
        <taxon>Spermatophyta</taxon>
        <taxon>Magnoliopsida</taxon>
        <taxon>eudicotyledons</taxon>
        <taxon>Gunneridae</taxon>
        <taxon>Pentapetalae</taxon>
        <taxon>rosids</taxon>
        <taxon>malvids</taxon>
        <taxon>Malvales</taxon>
        <taxon>Dipterocarpaceae</taxon>
        <taxon>Rubroshorea</taxon>
    </lineage>
</organism>
<reference evidence="1 2" key="1">
    <citation type="journal article" date="2021" name="Commun. Biol.">
        <title>The genome of Shorea leprosula (Dipterocarpaceae) highlights the ecological relevance of drought in aseasonal tropical rainforests.</title>
        <authorList>
            <person name="Ng K.K.S."/>
            <person name="Kobayashi M.J."/>
            <person name="Fawcett J.A."/>
            <person name="Hatakeyama M."/>
            <person name="Paape T."/>
            <person name="Ng C.H."/>
            <person name="Ang C.C."/>
            <person name="Tnah L.H."/>
            <person name="Lee C.T."/>
            <person name="Nishiyama T."/>
            <person name="Sese J."/>
            <person name="O'Brien M.J."/>
            <person name="Copetti D."/>
            <person name="Mohd Noor M.I."/>
            <person name="Ong R.C."/>
            <person name="Putra M."/>
            <person name="Sireger I.Z."/>
            <person name="Indrioko S."/>
            <person name="Kosugi Y."/>
            <person name="Izuno A."/>
            <person name="Isagi Y."/>
            <person name="Lee S.L."/>
            <person name="Shimizu K.K."/>
        </authorList>
    </citation>
    <scope>NUCLEOTIDE SEQUENCE [LARGE SCALE GENOMIC DNA]</scope>
    <source>
        <strain evidence="1">214</strain>
    </source>
</reference>
<sequence length="92" mass="10417">MHLWPSAALRDSFKVSYLKKLEWNLHRMNSEKRSQTPTNRQKLLDNKDVADDAVAAEVSVSNIASGAFSFFRDTLMVLSCFCCGACIEQEMI</sequence>
<dbReference type="AlphaFoldDB" id="A0AAV5HSC0"/>
<evidence type="ECO:0000313" key="2">
    <source>
        <dbReference type="Proteomes" id="UP001054252"/>
    </source>
</evidence>
<evidence type="ECO:0000313" key="1">
    <source>
        <dbReference type="EMBL" id="GKU91718.1"/>
    </source>
</evidence>
<dbReference type="PANTHER" id="PTHR37263:SF2">
    <property type="entry name" value="EXPRESSED PROTEIN"/>
    <property type="match status" value="1"/>
</dbReference>
<keyword evidence="2" id="KW-1185">Reference proteome</keyword>
<gene>
    <name evidence="1" type="ORF">SLEP1_g5546</name>
</gene>
<dbReference type="Proteomes" id="UP001054252">
    <property type="component" value="Unassembled WGS sequence"/>
</dbReference>
<accession>A0AAV5HSC0</accession>
<protein>
    <submittedName>
        <fullName evidence="1">Uncharacterized protein</fullName>
    </submittedName>
</protein>